<keyword evidence="6" id="KW-0999">Mitochondrion inner membrane</keyword>
<keyword evidence="7" id="KW-1133">Transmembrane helix</keyword>
<gene>
    <name evidence="13" type="primary">LOC115210717</name>
</gene>
<proteinExistence type="inferred from homology"/>
<evidence type="ECO:0000256" key="8">
    <source>
        <dbReference type="ARBA" id="ARBA00023128"/>
    </source>
</evidence>
<comment type="similarity">
    <text evidence="2 11">Belongs to the mitochondrial carrier (TC 2.A.29) family.</text>
</comment>
<evidence type="ECO:0000256" key="1">
    <source>
        <dbReference type="ARBA" id="ARBA00004448"/>
    </source>
</evidence>
<accession>A0A7E6ESK6</accession>
<keyword evidence="5" id="KW-0677">Repeat</keyword>
<dbReference type="PANTHER" id="PTHR46131:SF1">
    <property type="entry name" value="SD08549P"/>
    <property type="match status" value="1"/>
</dbReference>
<feature type="repeat" description="Solcar" evidence="10">
    <location>
        <begin position="33"/>
        <end position="113"/>
    </location>
</feature>
<dbReference type="Proteomes" id="UP000515154">
    <property type="component" value="Linkage group LG4"/>
</dbReference>
<dbReference type="InterPro" id="IPR018108">
    <property type="entry name" value="MCP_transmembrane"/>
</dbReference>
<evidence type="ECO:0000256" key="2">
    <source>
        <dbReference type="ARBA" id="ARBA00006375"/>
    </source>
</evidence>
<evidence type="ECO:0000256" key="3">
    <source>
        <dbReference type="ARBA" id="ARBA00022448"/>
    </source>
</evidence>
<keyword evidence="8" id="KW-0496">Mitochondrion</keyword>
<dbReference type="Gene3D" id="1.50.40.10">
    <property type="entry name" value="Mitochondrial carrier domain"/>
    <property type="match status" value="1"/>
</dbReference>
<dbReference type="Pfam" id="PF00153">
    <property type="entry name" value="Mito_carr"/>
    <property type="match status" value="3"/>
</dbReference>
<dbReference type="GO" id="GO:0005743">
    <property type="term" value="C:mitochondrial inner membrane"/>
    <property type="evidence" value="ECO:0007669"/>
    <property type="project" value="UniProtKB-SubCell"/>
</dbReference>
<name>A0A7E6ESK6_9MOLL</name>
<dbReference type="InterPro" id="IPR052465">
    <property type="entry name" value="Mito_NAD+_Carrier"/>
</dbReference>
<keyword evidence="9 10" id="KW-0472">Membrane</keyword>
<dbReference type="RefSeq" id="XP_036358324.1">
    <property type="nucleotide sequence ID" value="XM_036502431.1"/>
</dbReference>
<evidence type="ECO:0000256" key="10">
    <source>
        <dbReference type="PROSITE-ProRule" id="PRU00282"/>
    </source>
</evidence>
<dbReference type="SUPFAM" id="SSF103506">
    <property type="entry name" value="Mitochondrial carrier"/>
    <property type="match status" value="1"/>
</dbReference>
<keyword evidence="3 11" id="KW-0813">Transport</keyword>
<feature type="repeat" description="Solcar" evidence="10">
    <location>
        <begin position="214"/>
        <end position="301"/>
    </location>
</feature>
<protein>
    <submittedName>
        <fullName evidence="13">Solute carrier family 25 member 51 isoform X1</fullName>
    </submittedName>
</protein>
<keyword evidence="4 10" id="KW-0812">Transmembrane</keyword>
<evidence type="ECO:0000313" key="13">
    <source>
        <dbReference type="RefSeq" id="XP_036358324.1"/>
    </source>
</evidence>
<comment type="subcellular location">
    <subcellularLocation>
        <location evidence="1">Mitochondrion inner membrane</location>
        <topology evidence="1">Multi-pass membrane protein</topology>
    </subcellularLocation>
</comment>
<keyword evidence="12" id="KW-1185">Reference proteome</keyword>
<evidence type="ECO:0000256" key="5">
    <source>
        <dbReference type="ARBA" id="ARBA00022737"/>
    </source>
</evidence>
<evidence type="ECO:0000256" key="9">
    <source>
        <dbReference type="ARBA" id="ARBA00023136"/>
    </source>
</evidence>
<dbReference type="GO" id="GO:0051724">
    <property type="term" value="F:NAD transmembrane transporter activity"/>
    <property type="evidence" value="ECO:0007669"/>
    <property type="project" value="TreeGrafter"/>
</dbReference>
<sequence length="306" mass="34877">MKSESAEESNSLCCIMDPSNLSNSEIPILMKGCRSYAEFLCGYGAAFINITVTFPINKVTFRQQLYGVSSVTAYKQIYNEGLRHLYRGLLPPLLQKSTSVAAMFGIYQNYNEILLRKTYLPTDVRKGTAAFFAGTTEAILTPFERIQTLMQDQTYHKRFQNTFEAFRMTSAYGLREYYRGLTAILLRNGPSNVCFFLGRDHIKGYLPDAENKLQIIGQDFISGALLGAVISTVLFPLNAIKTRMQSEFGCKFISIYNTYCILLAERNYSRINLLRGMHINYIRSFMSWGIINASYEFLLTYLKPKS</sequence>
<evidence type="ECO:0000313" key="12">
    <source>
        <dbReference type="Proteomes" id="UP000515154"/>
    </source>
</evidence>
<reference evidence="13" key="1">
    <citation type="submission" date="2025-08" db="UniProtKB">
        <authorList>
            <consortium name="RefSeq"/>
        </authorList>
    </citation>
    <scope>IDENTIFICATION</scope>
</reference>
<evidence type="ECO:0000256" key="7">
    <source>
        <dbReference type="ARBA" id="ARBA00022989"/>
    </source>
</evidence>
<dbReference type="InterPro" id="IPR023395">
    <property type="entry name" value="MCP_dom_sf"/>
</dbReference>
<organism evidence="12 13">
    <name type="scientific">Octopus sinensis</name>
    <name type="common">East Asian common octopus</name>
    <dbReference type="NCBI Taxonomy" id="2607531"/>
    <lineage>
        <taxon>Eukaryota</taxon>
        <taxon>Metazoa</taxon>
        <taxon>Spiralia</taxon>
        <taxon>Lophotrochozoa</taxon>
        <taxon>Mollusca</taxon>
        <taxon>Cephalopoda</taxon>
        <taxon>Coleoidea</taxon>
        <taxon>Octopodiformes</taxon>
        <taxon>Octopoda</taxon>
        <taxon>Incirrata</taxon>
        <taxon>Octopodidae</taxon>
        <taxon>Octopus</taxon>
    </lineage>
</organism>
<dbReference type="PROSITE" id="PS50920">
    <property type="entry name" value="SOLCAR"/>
    <property type="match status" value="3"/>
</dbReference>
<feature type="repeat" description="Solcar" evidence="10">
    <location>
        <begin position="121"/>
        <end position="205"/>
    </location>
</feature>
<dbReference type="AlphaFoldDB" id="A0A7E6ESK6"/>
<evidence type="ECO:0000256" key="11">
    <source>
        <dbReference type="RuleBase" id="RU000488"/>
    </source>
</evidence>
<evidence type="ECO:0000256" key="4">
    <source>
        <dbReference type="ARBA" id="ARBA00022692"/>
    </source>
</evidence>
<evidence type="ECO:0000256" key="6">
    <source>
        <dbReference type="ARBA" id="ARBA00022792"/>
    </source>
</evidence>
<dbReference type="PANTHER" id="PTHR46131">
    <property type="entry name" value="SD08549P"/>
    <property type="match status" value="1"/>
</dbReference>